<name>A0ABP2XE71_9CHLA</name>
<dbReference type="SUPFAM" id="SSF47240">
    <property type="entry name" value="Ferritin-like"/>
    <property type="match status" value="1"/>
</dbReference>
<accession>A0ABP2XE71</accession>
<dbReference type="InterPro" id="IPR009078">
    <property type="entry name" value="Ferritin-like_SF"/>
</dbReference>
<protein>
    <recommendedName>
        <fullName evidence="3">Rubrerythrin family protein</fullName>
    </recommendedName>
</protein>
<evidence type="ECO:0008006" key="3">
    <source>
        <dbReference type="Google" id="ProtNLM"/>
    </source>
</evidence>
<dbReference type="EMBL" id="APJW01000003">
    <property type="protein sequence ID" value="EQM62374.1"/>
    <property type="molecule type" value="Genomic_DNA"/>
</dbReference>
<evidence type="ECO:0000313" key="1">
    <source>
        <dbReference type="EMBL" id="EQM62374.1"/>
    </source>
</evidence>
<dbReference type="RefSeq" id="WP_020370429.1">
    <property type="nucleotide sequence ID" value="NZ_APJW01000003.1"/>
</dbReference>
<keyword evidence="2" id="KW-1185">Reference proteome</keyword>
<dbReference type="Proteomes" id="UP000016064">
    <property type="component" value="Unassembled WGS sequence"/>
</dbReference>
<reference evidence="1 2" key="1">
    <citation type="submission" date="2013-07" db="EMBL/GenBank/DDBJ databases">
        <title>Isolation of a new Chlamydia species from the feral Sacred Ibis (Threskiornis aethiopicus): Chlamydia ibidis.</title>
        <authorList>
            <person name="Vorimore F."/>
            <person name="Hsia R.-C."/>
            <person name="Huot-Creasy H."/>
            <person name="Bastian S."/>
            <person name="Deruyter L."/>
            <person name="Passet A."/>
            <person name="Sachse K."/>
            <person name="Bavoil P."/>
            <person name="Myers G."/>
            <person name="Laroucau K."/>
        </authorList>
    </citation>
    <scope>NUCLEOTIDE SEQUENCE [LARGE SCALE GENOMIC DNA]</scope>
    <source>
        <strain evidence="1 2">10-1398/6</strain>
    </source>
</reference>
<proteinExistence type="predicted"/>
<sequence>MLTSKITTFISYAEQLSNLLESIVESDELHAKWINTLSFLENCGAKKISLSEHPTKVQKEVLKHASEEFRHAFYLKTQISKIPNQMLPNYSLNRILGGFASLHYLNNLDLYTCRLLKNRYCLLGQQLKTTAYILVTSAIEIRASELYPLYQDILKSKQSKITVKSIILEEQEHLKEMENELTHIPHYETLLSYACQIESNLCSNLINTLKNDVQLFYHSI</sequence>
<comment type="caution">
    <text evidence="1">The sequence shown here is derived from an EMBL/GenBank/DDBJ whole genome shotgun (WGS) entry which is preliminary data.</text>
</comment>
<evidence type="ECO:0000313" key="2">
    <source>
        <dbReference type="Proteomes" id="UP000016064"/>
    </source>
</evidence>
<gene>
    <name evidence="1" type="ORF">H359_0811</name>
</gene>
<organism evidence="1 2">
    <name type="scientific">Chlamydia ibidis 10-1398/6</name>
    <dbReference type="NCBI Taxonomy" id="1046581"/>
    <lineage>
        <taxon>Bacteria</taxon>
        <taxon>Pseudomonadati</taxon>
        <taxon>Chlamydiota</taxon>
        <taxon>Chlamydiia</taxon>
        <taxon>Chlamydiales</taxon>
        <taxon>Chlamydiaceae</taxon>
        <taxon>Chlamydia/Chlamydophila group</taxon>
        <taxon>Chlamydia</taxon>
    </lineage>
</organism>